<sequence length="177" mass="19266">MIKLRERLCFMLVGGLLVVTGQLLPNFLSGDVNAEEKESEIAEFETIRCKKLSIINQVGNDMLIMETDKHGGSISIIDNLGVKNGYFRNDQDGGVFGILSRKTPMSRVHMSFGGVENTAFVSVGYQSEEKNGSLILSHDSNGGSITFIDKGGMYAGTYGINDNGGLAIYDFSNPRKN</sequence>
<organism evidence="1">
    <name type="scientific">marine metagenome</name>
    <dbReference type="NCBI Taxonomy" id="408172"/>
    <lineage>
        <taxon>unclassified sequences</taxon>
        <taxon>metagenomes</taxon>
        <taxon>ecological metagenomes</taxon>
    </lineage>
</organism>
<reference evidence="1" key="1">
    <citation type="submission" date="2018-05" db="EMBL/GenBank/DDBJ databases">
        <authorList>
            <person name="Lanie J.A."/>
            <person name="Ng W.-L."/>
            <person name="Kazmierczak K.M."/>
            <person name="Andrzejewski T.M."/>
            <person name="Davidsen T.M."/>
            <person name="Wayne K.J."/>
            <person name="Tettelin H."/>
            <person name="Glass J.I."/>
            <person name="Rusch D."/>
            <person name="Podicherti R."/>
            <person name="Tsui H.-C.T."/>
            <person name="Winkler M.E."/>
        </authorList>
    </citation>
    <scope>NUCLEOTIDE SEQUENCE</scope>
</reference>
<protein>
    <submittedName>
        <fullName evidence="1">Uncharacterized protein</fullName>
    </submittedName>
</protein>
<dbReference type="AlphaFoldDB" id="A0A382NJ46"/>
<dbReference type="EMBL" id="UINC01100851">
    <property type="protein sequence ID" value="SVC61224.1"/>
    <property type="molecule type" value="Genomic_DNA"/>
</dbReference>
<name>A0A382NJ46_9ZZZZ</name>
<evidence type="ECO:0000313" key="1">
    <source>
        <dbReference type="EMBL" id="SVC61224.1"/>
    </source>
</evidence>
<gene>
    <name evidence="1" type="ORF">METZ01_LOCUS314078</name>
</gene>
<accession>A0A382NJ46</accession>
<proteinExistence type="predicted"/>